<reference evidence="2 3" key="1">
    <citation type="journal article" date="2006" name="Science">
        <title>The genome of black cottonwood, Populus trichocarpa (Torr. &amp; Gray).</title>
        <authorList>
            <person name="Tuskan G.A."/>
            <person name="Difazio S."/>
            <person name="Jansson S."/>
            <person name="Bohlmann J."/>
            <person name="Grigoriev I."/>
            <person name="Hellsten U."/>
            <person name="Putnam N."/>
            <person name="Ralph S."/>
            <person name="Rombauts S."/>
            <person name="Salamov A."/>
            <person name="Schein J."/>
            <person name="Sterck L."/>
            <person name="Aerts A."/>
            <person name="Bhalerao R.R."/>
            <person name="Bhalerao R.P."/>
            <person name="Blaudez D."/>
            <person name="Boerjan W."/>
            <person name="Brun A."/>
            <person name="Brunner A."/>
            <person name="Busov V."/>
            <person name="Campbell M."/>
            <person name="Carlson J."/>
            <person name="Chalot M."/>
            <person name="Chapman J."/>
            <person name="Chen G.L."/>
            <person name="Cooper D."/>
            <person name="Coutinho P.M."/>
            <person name="Couturier J."/>
            <person name="Covert S."/>
            <person name="Cronk Q."/>
            <person name="Cunningham R."/>
            <person name="Davis J."/>
            <person name="Degroeve S."/>
            <person name="Dejardin A."/>
            <person name="Depamphilis C."/>
            <person name="Detter J."/>
            <person name="Dirks B."/>
            <person name="Dubchak I."/>
            <person name="Duplessis S."/>
            <person name="Ehlting J."/>
            <person name="Ellis B."/>
            <person name="Gendler K."/>
            <person name="Goodstein D."/>
            <person name="Gribskov M."/>
            <person name="Grimwood J."/>
            <person name="Groover A."/>
            <person name="Gunter L."/>
            <person name="Hamberger B."/>
            <person name="Heinze B."/>
            <person name="Helariutta Y."/>
            <person name="Henrissat B."/>
            <person name="Holligan D."/>
            <person name="Holt R."/>
            <person name="Huang W."/>
            <person name="Islam-Faridi N."/>
            <person name="Jones S."/>
            <person name="Jones-Rhoades M."/>
            <person name="Jorgensen R."/>
            <person name="Joshi C."/>
            <person name="Kangasjarvi J."/>
            <person name="Karlsson J."/>
            <person name="Kelleher C."/>
            <person name="Kirkpatrick R."/>
            <person name="Kirst M."/>
            <person name="Kohler A."/>
            <person name="Kalluri U."/>
            <person name="Larimer F."/>
            <person name="Leebens-Mack J."/>
            <person name="Leple J.C."/>
            <person name="Locascio P."/>
            <person name="Lou Y."/>
            <person name="Lucas S."/>
            <person name="Martin F."/>
            <person name="Montanini B."/>
            <person name="Napoli C."/>
            <person name="Nelson D.R."/>
            <person name="Nelson C."/>
            <person name="Nieminen K."/>
            <person name="Nilsson O."/>
            <person name="Pereda V."/>
            <person name="Peter G."/>
            <person name="Philippe R."/>
            <person name="Pilate G."/>
            <person name="Poliakov A."/>
            <person name="Razumovskaya J."/>
            <person name="Richardson P."/>
            <person name="Rinaldi C."/>
            <person name="Ritland K."/>
            <person name="Rouze P."/>
            <person name="Ryaboy D."/>
            <person name="Schmutz J."/>
            <person name="Schrader J."/>
            <person name="Segerman B."/>
            <person name="Shin H."/>
            <person name="Siddiqui A."/>
            <person name="Sterky F."/>
            <person name="Terry A."/>
            <person name="Tsai C.J."/>
            <person name="Uberbacher E."/>
            <person name="Unneberg P."/>
            <person name="Vahala J."/>
            <person name="Wall K."/>
            <person name="Wessler S."/>
            <person name="Yang G."/>
            <person name="Yin T."/>
            <person name="Douglas C."/>
            <person name="Marra M."/>
            <person name="Sandberg G."/>
            <person name="Van de Peer Y."/>
            <person name="Rokhsar D."/>
        </authorList>
    </citation>
    <scope>NUCLEOTIDE SEQUENCE [LARGE SCALE GENOMIC DNA]</scope>
    <source>
        <strain evidence="3">cv. Nisqually</strain>
    </source>
</reference>
<accession>U7E2Y7</accession>
<dbReference type="AlphaFoldDB" id="U7E2Y7"/>
<gene>
    <name evidence="2" type="ORF">POPTR_006G162400</name>
</gene>
<keyword evidence="3" id="KW-1185">Reference proteome</keyword>
<dbReference type="HOGENOM" id="CLU_1605504_0_0_1"/>
<feature type="compositionally biased region" description="Low complexity" evidence="1">
    <location>
        <begin position="106"/>
        <end position="116"/>
    </location>
</feature>
<evidence type="ECO:0000256" key="1">
    <source>
        <dbReference type="SAM" id="MobiDB-lite"/>
    </source>
</evidence>
<dbReference type="InParanoid" id="U7E2Y7"/>
<name>U7E2Y7_POPTR</name>
<protein>
    <submittedName>
        <fullName evidence="2">Uncharacterized protein</fullName>
    </submittedName>
</protein>
<dbReference type="Proteomes" id="UP000006729">
    <property type="component" value="Chromosome 6"/>
</dbReference>
<proteinExistence type="predicted"/>
<dbReference type="EMBL" id="CM009295">
    <property type="protein sequence ID" value="PNT32010.1"/>
    <property type="molecule type" value="Genomic_DNA"/>
</dbReference>
<evidence type="ECO:0000313" key="2">
    <source>
        <dbReference type="EMBL" id="PNT32010.1"/>
    </source>
</evidence>
<feature type="region of interest" description="Disordered" evidence="1">
    <location>
        <begin position="104"/>
        <end position="135"/>
    </location>
</feature>
<evidence type="ECO:0000313" key="3">
    <source>
        <dbReference type="Proteomes" id="UP000006729"/>
    </source>
</evidence>
<sequence length="166" mass="18101">MSKIVADLDVSSTKKVVEVKRGEIVDIGADLAASLDTHISRQNEDNHGVIMDAWVRMNSKPRAVESPVVSSNFEKFKNVKSSHNLRLEMQEMLYSNNFVSQERLDSSPISDSQPSQAKIPGTGYGESSWGQGRLGFESTAREDESCLLLVSPSEQLEALNASSVGG</sequence>
<organism evidence="2 3">
    <name type="scientific">Populus trichocarpa</name>
    <name type="common">Western balsam poplar</name>
    <name type="synonym">Populus balsamifera subsp. trichocarpa</name>
    <dbReference type="NCBI Taxonomy" id="3694"/>
    <lineage>
        <taxon>Eukaryota</taxon>
        <taxon>Viridiplantae</taxon>
        <taxon>Streptophyta</taxon>
        <taxon>Embryophyta</taxon>
        <taxon>Tracheophyta</taxon>
        <taxon>Spermatophyta</taxon>
        <taxon>Magnoliopsida</taxon>
        <taxon>eudicotyledons</taxon>
        <taxon>Gunneridae</taxon>
        <taxon>Pentapetalae</taxon>
        <taxon>rosids</taxon>
        <taxon>fabids</taxon>
        <taxon>Malpighiales</taxon>
        <taxon>Salicaceae</taxon>
        <taxon>Saliceae</taxon>
        <taxon>Populus</taxon>
    </lineage>
</organism>